<accession>A0A8J3S791</accession>
<organism evidence="2 3">
    <name type="scientific">Planobispora rosea</name>
    <dbReference type="NCBI Taxonomy" id="35762"/>
    <lineage>
        <taxon>Bacteria</taxon>
        <taxon>Bacillati</taxon>
        <taxon>Actinomycetota</taxon>
        <taxon>Actinomycetes</taxon>
        <taxon>Streptosporangiales</taxon>
        <taxon>Streptosporangiaceae</taxon>
        <taxon>Planobispora</taxon>
    </lineage>
</organism>
<gene>
    <name evidence="2" type="ORF">Pro02_69760</name>
</gene>
<dbReference type="InterPro" id="IPR002789">
    <property type="entry name" value="HerA_central"/>
</dbReference>
<reference evidence="2" key="1">
    <citation type="submission" date="2021-01" db="EMBL/GenBank/DDBJ databases">
        <title>Whole genome shotgun sequence of Planobispora rosea NBRC 15558.</title>
        <authorList>
            <person name="Komaki H."/>
            <person name="Tamura T."/>
        </authorList>
    </citation>
    <scope>NUCLEOTIDE SEQUENCE</scope>
    <source>
        <strain evidence="2">NBRC 15558</strain>
    </source>
</reference>
<feature type="domain" description="Helicase HerA central" evidence="1">
    <location>
        <begin position="138"/>
        <end position="389"/>
    </location>
</feature>
<dbReference type="CDD" id="cd01127">
    <property type="entry name" value="TrwB_TraG_TraD_VirD4"/>
    <property type="match status" value="1"/>
</dbReference>
<evidence type="ECO:0000313" key="2">
    <source>
        <dbReference type="EMBL" id="GIH88568.1"/>
    </source>
</evidence>
<evidence type="ECO:0000259" key="1">
    <source>
        <dbReference type="Pfam" id="PF01935"/>
    </source>
</evidence>
<dbReference type="InterPro" id="IPR027417">
    <property type="entry name" value="P-loop_NTPase"/>
</dbReference>
<name>A0A8J3S791_PLARO</name>
<sequence length="584" mass="65594">MSDTYAGDNHLVAEVIAVHPNHVRIAVYDIQEFTDGEDPLEVGSYIRIYDTNQCSIIAIIENFSIDLQRTVDDPGAQISRVYIIEAVPLGFIAADNIFERGGGKIAIPPKRVAVAGHKDIQHIYDGLPSKKRFCFSSLSQDLKVEVPVDGDKFFNKHIAIVGSTGAGKSHALARIVQSAVSSRDAPEEEYTNNSHIVIFDLHSEYNSSFPSAQTLNVSNLCLPYWLMNSEELQGIFIESNEEQSHNQVAIFKREITASKRRHFDGPEELRDHVHYDSPVFFDIDEVIEGIREENTRRVETEGTGGKLTSKQGPLYGKLENFLTRLDNKRSDPRLSFLLGSETKQISAEDVLRQFVGYSDRGRPANVTLIDVSGVPFEVLSITVSLISRLLFDFAYFIKKYHPYSKNETPLIVVYEEAHKYAPRSSLSKYNPSTKSIERIAKEGRKYGITLAIVSQRPAEVAETIFSQCSNFVAMRLTNPEDQNYVRRLLPDSLGPLTDALPMLSAGEALLIGDSVVMPSRVQIREAYPTPSSTDIPYLQEWKRPWQDVPFGELLSNWRNVERKENLLPAEFSESAESDGQLLDS</sequence>
<dbReference type="AlphaFoldDB" id="A0A8J3S791"/>
<dbReference type="InterPro" id="IPR008571">
    <property type="entry name" value="HerA-like"/>
</dbReference>
<evidence type="ECO:0000313" key="3">
    <source>
        <dbReference type="Proteomes" id="UP000655044"/>
    </source>
</evidence>
<keyword evidence="3" id="KW-1185">Reference proteome</keyword>
<dbReference type="PANTHER" id="PTHR42957">
    <property type="entry name" value="HELICASE MJ1565-RELATED"/>
    <property type="match status" value="1"/>
</dbReference>
<dbReference type="Pfam" id="PF01935">
    <property type="entry name" value="DUF87"/>
    <property type="match status" value="1"/>
</dbReference>
<dbReference type="SUPFAM" id="SSF52540">
    <property type="entry name" value="P-loop containing nucleoside triphosphate hydrolases"/>
    <property type="match status" value="1"/>
</dbReference>
<dbReference type="RefSeq" id="WP_189243197.1">
    <property type="nucleotide sequence ID" value="NZ_BMQP01000030.1"/>
</dbReference>
<dbReference type="Proteomes" id="UP000655044">
    <property type="component" value="Unassembled WGS sequence"/>
</dbReference>
<dbReference type="EMBL" id="BOOI01000084">
    <property type="protein sequence ID" value="GIH88568.1"/>
    <property type="molecule type" value="Genomic_DNA"/>
</dbReference>
<protein>
    <recommendedName>
        <fullName evidence="1">Helicase HerA central domain-containing protein</fullName>
    </recommendedName>
</protein>
<dbReference type="PANTHER" id="PTHR42957:SF1">
    <property type="entry name" value="HELICASE MJ1565-RELATED"/>
    <property type="match status" value="1"/>
</dbReference>
<dbReference type="Gene3D" id="3.40.50.300">
    <property type="entry name" value="P-loop containing nucleotide triphosphate hydrolases"/>
    <property type="match status" value="2"/>
</dbReference>
<comment type="caution">
    <text evidence="2">The sequence shown here is derived from an EMBL/GenBank/DDBJ whole genome shotgun (WGS) entry which is preliminary data.</text>
</comment>
<proteinExistence type="predicted"/>